<dbReference type="AlphaFoldDB" id="A0A238C3D1"/>
<evidence type="ECO:0000313" key="12">
    <source>
        <dbReference type="Proteomes" id="UP000242913"/>
    </source>
</evidence>
<dbReference type="InterPro" id="IPR007379">
    <property type="entry name" value="Tim44-like_dom"/>
</dbReference>
<dbReference type="GO" id="GO:0005739">
    <property type="term" value="C:mitochondrion"/>
    <property type="evidence" value="ECO:0007669"/>
    <property type="project" value="UniProtKB-SubCell"/>
</dbReference>
<evidence type="ECO:0000256" key="4">
    <source>
        <dbReference type="ARBA" id="ARBA00023128"/>
    </source>
</evidence>
<dbReference type="PROSITE" id="PS51257">
    <property type="entry name" value="PROKAR_LIPOPROTEIN"/>
    <property type="match status" value="1"/>
</dbReference>
<dbReference type="OrthoDB" id="19619at2759"/>
<dbReference type="InterPro" id="IPR032710">
    <property type="entry name" value="NTF2-like_dom_sf"/>
</dbReference>
<keyword evidence="4" id="KW-0496">Mitochondrion</keyword>
<evidence type="ECO:0000256" key="8">
    <source>
        <dbReference type="ARBA" id="ARBA00043031"/>
    </source>
</evidence>
<gene>
    <name evidence="11" type="ORF">X798_01529</name>
</gene>
<evidence type="ECO:0000256" key="2">
    <source>
        <dbReference type="ARBA" id="ARBA00022946"/>
    </source>
</evidence>
<dbReference type="Pfam" id="PF04280">
    <property type="entry name" value="Tim44"/>
    <property type="match status" value="1"/>
</dbReference>
<accession>A0A238C3D1</accession>
<keyword evidence="9" id="KW-1133">Transmembrane helix</keyword>
<evidence type="ECO:0000256" key="6">
    <source>
        <dbReference type="ARBA" id="ARBA00038073"/>
    </source>
</evidence>
<evidence type="ECO:0000256" key="5">
    <source>
        <dbReference type="ARBA" id="ARBA00023274"/>
    </source>
</evidence>
<evidence type="ECO:0000256" key="3">
    <source>
        <dbReference type="ARBA" id="ARBA00022980"/>
    </source>
</evidence>
<reference evidence="11 12" key="1">
    <citation type="submission" date="2015-12" db="EMBL/GenBank/DDBJ databases">
        <title>Draft genome of the nematode, Onchocerca flexuosa.</title>
        <authorList>
            <person name="Mitreva M."/>
        </authorList>
    </citation>
    <scope>NUCLEOTIDE SEQUENCE [LARGE SCALE GENOMIC DNA]</scope>
    <source>
        <strain evidence="11">Red Deer</strain>
    </source>
</reference>
<keyword evidence="5" id="KW-0687">Ribonucleoprotein</keyword>
<dbReference type="EMBL" id="KZ269980">
    <property type="protein sequence ID" value="OZC11666.1"/>
    <property type="molecule type" value="Genomic_DNA"/>
</dbReference>
<organism evidence="11 12">
    <name type="scientific">Onchocerca flexuosa</name>
    <dbReference type="NCBI Taxonomy" id="387005"/>
    <lineage>
        <taxon>Eukaryota</taxon>
        <taxon>Metazoa</taxon>
        <taxon>Ecdysozoa</taxon>
        <taxon>Nematoda</taxon>
        <taxon>Chromadorea</taxon>
        <taxon>Rhabditida</taxon>
        <taxon>Spirurina</taxon>
        <taxon>Spiruromorpha</taxon>
        <taxon>Filarioidea</taxon>
        <taxon>Onchocercidae</taxon>
        <taxon>Onchocerca</taxon>
    </lineage>
</organism>
<proteinExistence type="inferred from homology"/>
<dbReference type="GO" id="GO:1990904">
    <property type="term" value="C:ribonucleoprotein complex"/>
    <property type="evidence" value="ECO:0007669"/>
    <property type="project" value="UniProtKB-KW"/>
</dbReference>
<feature type="domain" description="Tim44-like" evidence="10">
    <location>
        <begin position="226"/>
        <end position="307"/>
    </location>
</feature>
<dbReference type="GO" id="GO:0005840">
    <property type="term" value="C:ribosome"/>
    <property type="evidence" value="ECO:0007669"/>
    <property type="project" value="UniProtKB-KW"/>
</dbReference>
<dbReference type="InterPro" id="IPR051975">
    <property type="entry name" value="mtLSU_mL45"/>
</dbReference>
<protein>
    <recommendedName>
        <fullName evidence="7">Large ribosomal subunit protein mL45</fullName>
    </recommendedName>
    <alternativeName>
        <fullName evidence="8">39S ribosomal protein L45, mitochondrial</fullName>
    </alternativeName>
</protein>
<dbReference type="SUPFAM" id="SSF54427">
    <property type="entry name" value="NTF2-like"/>
    <property type="match status" value="1"/>
</dbReference>
<evidence type="ECO:0000256" key="1">
    <source>
        <dbReference type="ARBA" id="ARBA00004173"/>
    </source>
</evidence>
<evidence type="ECO:0000259" key="10">
    <source>
        <dbReference type="Pfam" id="PF04280"/>
    </source>
</evidence>
<evidence type="ECO:0000256" key="7">
    <source>
        <dbReference type="ARBA" id="ARBA00039448"/>
    </source>
</evidence>
<name>A0A238C3D1_9BILA</name>
<dbReference type="PANTHER" id="PTHR28554:SF1">
    <property type="entry name" value="LARGE RIBOSOMAL SUBUNIT PROTEIN ML45"/>
    <property type="match status" value="1"/>
</dbReference>
<keyword evidence="12" id="KW-1185">Reference proteome</keyword>
<dbReference type="Proteomes" id="UP000242913">
    <property type="component" value="Unassembled WGS sequence"/>
</dbReference>
<evidence type="ECO:0000256" key="9">
    <source>
        <dbReference type="SAM" id="Phobius"/>
    </source>
</evidence>
<comment type="similarity">
    <text evidence="6">Belongs to the mitochondrion-specific ribosomal protein mL45 family.</text>
</comment>
<dbReference type="Gene3D" id="3.10.450.240">
    <property type="match status" value="1"/>
</dbReference>
<dbReference type="PANTHER" id="PTHR28554">
    <property type="entry name" value="39S RIBOSOMAL PROTEIN L45, MITOCHONDRIAL"/>
    <property type="match status" value="1"/>
</dbReference>
<evidence type="ECO:0000313" key="11">
    <source>
        <dbReference type="EMBL" id="OZC11666.1"/>
    </source>
</evidence>
<keyword evidence="9" id="KW-0812">Transmembrane</keyword>
<comment type="subcellular location">
    <subcellularLocation>
        <location evidence="1">Mitochondrion</location>
    </subcellularLocation>
</comment>
<keyword evidence="9" id="KW-0472">Membrane</keyword>
<keyword evidence="2" id="KW-0809">Transit peptide</keyword>
<feature type="transmembrane region" description="Helical" evidence="9">
    <location>
        <begin position="12"/>
        <end position="31"/>
    </location>
</feature>
<sequence length="353" mass="41834">MLQKTYSCLHRLIYPIFIAPVSPVLVLSCHVHHHKERHNLRLFLGIQRSNKHKANRNTHMNERKFSRLRAKKNFNIELPDDDMQEKKQKMSPLDLRLILLKKGINPYRDVTPQTWKEFQVTFSSCYQVMDPFVPKEGPSADNPYTIFRKNPLKLLGFPFLFPPEFHEKKESLEYALLRAEEGRFTAYQHKYFNYKHGIKRIRKRKGFENFSVKKMWPDVETGSVIWELMKHIEPSRVVSVRCADFPHQSGNDIAQIIVRMHTMQKIALYDRFGRLILGTEYEAKPVLEYVAFENHIASLDGTWRLHDKVYPEWIKPKRDLPKQTRISQEHLHIQTRQPLKLGGGRELPTLEEK</sequence>
<keyword evidence="3" id="KW-0689">Ribosomal protein</keyword>